<evidence type="ECO:0000256" key="1">
    <source>
        <dbReference type="SAM" id="Phobius"/>
    </source>
</evidence>
<proteinExistence type="predicted"/>
<sequence length="39" mass="4450">MTLACVTSCYRQLFRLWLTVACAYNNVIGMLAHILHPLL</sequence>
<dbReference type="AlphaFoldDB" id="A0A2P2QWJ5"/>
<reference evidence="2" key="1">
    <citation type="submission" date="2018-02" db="EMBL/GenBank/DDBJ databases">
        <title>Rhizophora mucronata_Transcriptome.</title>
        <authorList>
            <person name="Meera S.P."/>
            <person name="Sreeshan A."/>
            <person name="Augustine A."/>
        </authorList>
    </citation>
    <scope>NUCLEOTIDE SEQUENCE</scope>
    <source>
        <tissue evidence="2">Leaf</tissue>
    </source>
</reference>
<keyword evidence="1" id="KW-1133">Transmembrane helix</keyword>
<name>A0A2P2QWJ5_RHIMU</name>
<evidence type="ECO:0000313" key="2">
    <source>
        <dbReference type="EMBL" id="MBX71271.1"/>
    </source>
</evidence>
<protein>
    <submittedName>
        <fullName evidence="2">Uncharacterized protein</fullName>
    </submittedName>
</protein>
<dbReference type="EMBL" id="GGEC01090787">
    <property type="protein sequence ID" value="MBX71271.1"/>
    <property type="molecule type" value="Transcribed_RNA"/>
</dbReference>
<keyword evidence="1" id="KW-0812">Transmembrane</keyword>
<accession>A0A2P2QWJ5</accession>
<organism evidence="2">
    <name type="scientific">Rhizophora mucronata</name>
    <name type="common">Asiatic mangrove</name>
    <dbReference type="NCBI Taxonomy" id="61149"/>
    <lineage>
        <taxon>Eukaryota</taxon>
        <taxon>Viridiplantae</taxon>
        <taxon>Streptophyta</taxon>
        <taxon>Embryophyta</taxon>
        <taxon>Tracheophyta</taxon>
        <taxon>Spermatophyta</taxon>
        <taxon>Magnoliopsida</taxon>
        <taxon>eudicotyledons</taxon>
        <taxon>Gunneridae</taxon>
        <taxon>Pentapetalae</taxon>
        <taxon>rosids</taxon>
        <taxon>fabids</taxon>
        <taxon>Malpighiales</taxon>
        <taxon>Rhizophoraceae</taxon>
        <taxon>Rhizophora</taxon>
    </lineage>
</organism>
<feature type="transmembrane region" description="Helical" evidence="1">
    <location>
        <begin position="16"/>
        <end position="35"/>
    </location>
</feature>
<keyword evidence="1" id="KW-0472">Membrane</keyword>